<evidence type="ECO:0000259" key="3">
    <source>
        <dbReference type="Pfam" id="PF20072"/>
    </source>
</evidence>
<dbReference type="Proteomes" id="UP000787635">
    <property type="component" value="Unassembled WGS sequence"/>
</dbReference>
<feature type="transmembrane region" description="Helical" evidence="2">
    <location>
        <begin position="13"/>
        <end position="33"/>
    </location>
</feature>
<name>A0ABX1E7A1_9PROT</name>
<gene>
    <name evidence="4" type="ORF">HEQ75_12550</name>
</gene>
<feature type="compositionally biased region" description="Basic and acidic residues" evidence="1">
    <location>
        <begin position="109"/>
        <end position="118"/>
    </location>
</feature>
<evidence type="ECO:0000256" key="1">
    <source>
        <dbReference type="SAM" id="MobiDB-lite"/>
    </source>
</evidence>
<dbReference type="Pfam" id="PF20072">
    <property type="entry name" value="DUF6468"/>
    <property type="match status" value="1"/>
</dbReference>
<dbReference type="RefSeq" id="WP_168030971.1">
    <property type="nucleotide sequence ID" value="NZ_JAAVNE010000018.1"/>
</dbReference>
<organism evidence="4 5">
    <name type="scientific">Falsiroseomonas selenitidurans</name>
    <dbReference type="NCBI Taxonomy" id="2716335"/>
    <lineage>
        <taxon>Bacteria</taxon>
        <taxon>Pseudomonadati</taxon>
        <taxon>Pseudomonadota</taxon>
        <taxon>Alphaproteobacteria</taxon>
        <taxon>Acetobacterales</taxon>
        <taxon>Roseomonadaceae</taxon>
        <taxon>Falsiroseomonas</taxon>
    </lineage>
</organism>
<evidence type="ECO:0000256" key="2">
    <source>
        <dbReference type="SAM" id="Phobius"/>
    </source>
</evidence>
<feature type="region of interest" description="Disordered" evidence="1">
    <location>
        <begin position="109"/>
        <end position="134"/>
    </location>
</feature>
<keyword evidence="2" id="KW-0812">Transmembrane</keyword>
<dbReference type="EMBL" id="JAAVNE010000018">
    <property type="protein sequence ID" value="NKC31688.1"/>
    <property type="molecule type" value="Genomic_DNA"/>
</dbReference>
<proteinExistence type="predicted"/>
<evidence type="ECO:0000313" key="5">
    <source>
        <dbReference type="Proteomes" id="UP000787635"/>
    </source>
</evidence>
<sequence length="150" mass="16334">MTIADLGFDHLRWLVEALLLLLIVAALPTAIRLDRALSALRRDRGALAESTRSFAEATREAEQVIARLRNAADGAGRGVAEQVRIATTLREDLRFLSERAETLADRLEAGLRAPRTEPEAAASGSGQVTSLPRARAEAELLRALGRRREA</sequence>
<accession>A0ABX1E7A1</accession>
<keyword evidence="2" id="KW-0472">Membrane</keyword>
<dbReference type="InterPro" id="IPR045531">
    <property type="entry name" value="DUF6468"/>
</dbReference>
<reference evidence="4 5" key="1">
    <citation type="submission" date="2020-03" db="EMBL/GenBank/DDBJ databases">
        <title>Roseomonas selenitidurans sp. nov. isolated from urban soil.</title>
        <authorList>
            <person name="Liu H."/>
        </authorList>
    </citation>
    <scope>NUCLEOTIDE SEQUENCE [LARGE SCALE GENOMIC DNA]</scope>
    <source>
        <strain evidence="4 5">BU-1</strain>
    </source>
</reference>
<protein>
    <recommendedName>
        <fullName evidence="3">DUF6468 domain-containing protein</fullName>
    </recommendedName>
</protein>
<keyword evidence="5" id="KW-1185">Reference proteome</keyword>
<comment type="caution">
    <text evidence="4">The sequence shown here is derived from an EMBL/GenBank/DDBJ whole genome shotgun (WGS) entry which is preliminary data.</text>
</comment>
<keyword evidence="2" id="KW-1133">Transmembrane helix</keyword>
<evidence type="ECO:0000313" key="4">
    <source>
        <dbReference type="EMBL" id="NKC31688.1"/>
    </source>
</evidence>
<feature type="domain" description="DUF6468" evidence="3">
    <location>
        <begin position="40"/>
        <end position="114"/>
    </location>
</feature>